<evidence type="ECO:0000313" key="2">
    <source>
        <dbReference type="Proteomes" id="UP000789920"/>
    </source>
</evidence>
<accession>A0ACA9S0G6</accession>
<dbReference type="EMBL" id="CAJVQC010084115">
    <property type="protein sequence ID" value="CAG8820819.1"/>
    <property type="molecule type" value="Genomic_DNA"/>
</dbReference>
<protein>
    <submittedName>
        <fullName evidence="1">36201_t:CDS:1</fullName>
    </submittedName>
</protein>
<organism evidence="1 2">
    <name type="scientific">Racocetra persica</name>
    <dbReference type="NCBI Taxonomy" id="160502"/>
    <lineage>
        <taxon>Eukaryota</taxon>
        <taxon>Fungi</taxon>
        <taxon>Fungi incertae sedis</taxon>
        <taxon>Mucoromycota</taxon>
        <taxon>Glomeromycotina</taxon>
        <taxon>Glomeromycetes</taxon>
        <taxon>Diversisporales</taxon>
        <taxon>Gigasporaceae</taxon>
        <taxon>Racocetra</taxon>
    </lineage>
</organism>
<dbReference type="Proteomes" id="UP000789920">
    <property type="component" value="Unassembled WGS sequence"/>
</dbReference>
<gene>
    <name evidence="1" type="ORF">RPERSI_LOCUS25435</name>
</gene>
<reference evidence="1" key="1">
    <citation type="submission" date="2021-06" db="EMBL/GenBank/DDBJ databases">
        <authorList>
            <person name="Kallberg Y."/>
            <person name="Tangrot J."/>
            <person name="Rosling A."/>
        </authorList>
    </citation>
    <scope>NUCLEOTIDE SEQUENCE</scope>
    <source>
        <strain evidence="1">MA461A</strain>
    </source>
</reference>
<evidence type="ECO:0000313" key="1">
    <source>
        <dbReference type="EMBL" id="CAG8820819.1"/>
    </source>
</evidence>
<keyword evidence="2" id="KW-1185">Reference proteome</keyword>
<proteinExistence type="predicted"/>
<feature type="non-terminal residue" evidence="1">
    <location>
        <position position="56"/>
    </location>
</feature>
<name>A0ACA9S0G6_9GLOM</name>
<comment type="caution">
    <text evidence="1">The sequence shown here is derived from an EMBL/GenBank/DDBJ whole genome shotgun (WGS) entry which is preliminary data.</text>
</comment>
<sequence length="56" mass="6839">MFESTKLFLETESQNSSWRKIHPTFTIKTFWIFGEQGKHNYKNKLYNRIRKVSIDN</sequence>